<evidence type="ECO:0000256" key="1">
    <source>
        <dbReference type="PROSITE-ProRule" id="PRU00023"/>
    </source>
</evidence>
<feature type="repeat" description="ANK" evidence="1">
    <location>
        <begin position="388"/>
        <end position="420"/>
    </location>
</feature>
<accession>A0A7S0ZDU0</accession>
<organism evidence="2">
    <name type="scientific">Timspurckia oligopyrenoides</name>
    <dbReference type="NCBI Taxonomy" id="708627"/>
    <lineage>
        <taxon>Eukaryota</taxon>
        <taxon>Rhodophyta</taxon>
        <taxon>Bangiophyceae</taxon>
        <taxon>Porphyridiales</taxon>
        <taxon>Porphyridiaceae</taxon>
        <taxon>Timspurckia</taxon>
    </lineage>
</organism>
<keyword evidence="1" id="KW-0040">ANK repeat</keyword>
<name>A0A7S0ZDU0_9RHOD</name>
<gene>
    <name evidence="2" type="ORF">TOLI1172_LOCUS3041</name>
</gene>
<reference evidence="2" key="1">
    <citation type="submission" date="2021-01" db="EMBL/GenBank/DDBJ databases">
        <authorList>
            <person name="Corre E."/>
            <person name="Pelletier E."/>
            <person name="Niang G."/>
            <person name="Scheremetjew M."/>
            <person name="Finn R."/>
            <person name="Kale V."/>
            <person name="Holt S."/>
            <person name="Cochrane G."/>
            <person name="Meng A."/>
            <person name="Brown T."/>
            <person name="Cohen L."/>
        </authorList>
    </citation>
    <scope>NUCLEOTIDE SEQUENCE</scope>
    <source>
        <strain evidence="2">CCMP3278</strain>
    </source>
</reference>
<dbReference type="InterPro" id="IPR002110">
    <property type="entry name" value="Ankyrin_rpt"/>
</dbReference>
<evidence type="ECO:0000313" key="2">
    <source>
        <dbReference type="EMBL" id="CAD8818652.1"/>
    </source>
</evidence>
<proteinExistence type="predicted"/>
<dbReference type="AlphaFoldDB" id="A0A7S0ZDU0"/>
<dbReference type="SUPFAM" id="SSF48403">
    <property type="entry name" value="Ankyrin repeat"/>
    <property type="match status" value="1"/>
</dbReference>
<dbReference type="InterPro" id="IPR036770">
    <property type="entry name" value="Ankyrin_rpt-contain_sf"/>
</dbReference>
<protein>
    <submittedName>
        <fullName evidence="2">Uncharacterized protein</fullName>
    </submittedName>
</protein>
<dbReference type="EMBL" id="HBFP01004283">
    <property type="protein sequence ID" value="CAD8818652.1"/>
    <property type="molecule type" value="Transcribed_RNA"/>
</dbReference>
<dbReference type="Gene3D" id="1.25.40.20">
    <property type="entry name" value="Ankyrin repeat-containing domain"/>
    <property type="match status" value="1"/>
</dbReference>
<sequence>MEDGVMGWSFVSSGNIRFGVDLRWKNSAVCGMMKHKNNSARDHRSVAMIQSPFNEGPPPIEEYFKKQMAEKLQPKGMKTSTSLQKPILFGTGRASLAEVNGNVESAVELALKRAKESLSQDTFQLLHVTFTSGIQLDAIQTPIQTTCKDNNACYFGRSVYKKETPDQIEVLLIDSSSPVLFSVASAKVKGVVDPLAASSDELNGQLQDALAQAAAESVINLGNEYSDEVEPIETPTFLLFTQTPGAVNCDPLRDAVSKRYGSAVAYGGAAGIHLERDFGWSLLWGDYRRGVEEVTTGNLQGGAEWEDVTTQSVISATVSGKLSFMQSAVVKTWAQPAFQEPLSYMIPRYTNDSEMDLLTAIRYDDWNKFIECLENDSVAINHRWTTKQNQIPLLAACARCRTRMAEYLLERGAEVEHRNDGGFTAMMYTKLLEEFDPEMVLDQVNLLKKYGARTELTDSEKELIAKATSGRLNKNKT</sequence>
<dbReference type="PROSITE" id="PS50088">
    <property type="entry name" value="ANK_REPEAT"/>
    <property type="match status" value="1"/>
</dbReference>